<dbReference type="OrthoDB" id="136722at2"/>
<name>D6U0C9_KTERA</name>
<evidence type="ECO:0000313" key="3">
    <source>
        <dbReference type="EMBL" id="EFH82269.1"/>
    </source>
</evidence>
<comment type="caution">
    <text evidence="3">The sequence shown here is derived from an EMBL/GenBank/DDBJ whole genome shotgun (WGS) entry which is preliminary data.</text>
</comment>
<dbReference type="RefSeq" id="WP_007920240.1">
    <property type="nucleotide sequence ID" value="NZ_ADVG01000004.1"/>
</dbReference>
<evidence type="ECO:0008006" key="5">
    <source>
        <dbReference type="Google" id="ProtNLM"/>
    </source>
</evidence>
<feature type="transmembrane region" description="Helical" evidence="2">
    <location>
        <begin position="231"/>
        <end position="251"/>
    </location>
</feature>
<dbReference type="Proteomes" id="UP000004508">
    <property type="component" value="Unassembled WGS sequence"/>
</dbReference>
<accession>D6U0C9</accession>
<keyword evidence="4" id="KW-1185">Reference proteome</keyword>
<evidence type="ECO:0000256" key="2">
    <source>
        <dbReference type="SAM" id="Phobius"/>
    </source>
</evidence>
<dbReference type="AlphaFoldDB" id="D6U0C9"/>
<protein>
    <recommendedName>
        <fullName evidence="5">DUF4012 domain-containing protein</fullName>
    </recommendedName>
</protein>
<proteinExistence type="predicted"/>
<organism evidence="3 4">
    <name type="scientific">Ktedonobacter racemifer DSM 44963</name>
    <dbReference type="NCBI Taxonomy" id="485913"/>
    <lineage>
        <taxon>Bacteria</taxon>
        <taxon>Bacillati</taxon>
        <taxon>Chloroflexota</taxon>
        <taxon>Ktedonobacteria</taxon>
        <taxon>Ktedonobacterales</taxon>
        <taxon>Ktedonobacteraceae</taxon>
        <taxon>Ktedonobacter</taxon>
    </lineage>
</organism>
<dbReference type="Pfam" id="PF13196">
    <property type="entry name" value="DUF4012"/>
    <property type="match status" value="1"/>
</dbReference>
<evidence type="ECO:0000313" key="4">
    <source>
        <dbReference type="Proteomes" id="UP000004508"/>
    </source>
</evidence>
<dbReference type="InterPro" id="IPR025101">
    <property type="entry name" value="DUF4012"/>
</dbReference>
<reference evidence="3 4" key="1">
    <citation type="journal article" date="2011" name="Stand. Genomic Sci.">
        <title>Non-contiguous finished genome sequence and contextual data of the filamentous soil bacterium Ktedonobacter racemifer type strain (SOSP1-21).</title>
        <authorList>
            <person name="Chang Y.J."/>
            <person name="Land M."/>
            <person name="Hauser L."/>
            <person name="Chertkov O."/>
            <person name="Del Rio T.G."/>
            <person name="Nolan M."/>
            <person name="Copeland A."/>
            <person name="Tice H."/>
            <person name="Cheng J.F."/>
            <person name="Lucas S."/>
            <person name="Han C."/>
            <person name="Goodwin L."/>
            <person name="Pitluck S."/>
            <person name="Ivanova N."/>
            <person name="Ovchinikova G."/>
            <person name="Pati A."/>
            <person name="Chen A."/>
            <person name="Palaniappan K."/>
            <person name="Mavromatis K."/>
            <person name="Liolios K."/>
            <person name="Brettin T."/>
            <person name="Fiebig A."/>
            <person name="Rohde M."/>
            <person name="Abt B."/>
            <person name="Goker M."/>
            <person name="Detter J.C."/>
            <person name="Woyke T."/>
            <person name="Bristow J."/>
            <person name="Eisen J.A."/>
            <person name="Markowitz V."/>
            <person name="Hugenholtz P."/>
            <person name="Kyrpides N.C."/>
            <person name="Klenk H.P."/>
            <person name="Lapidus A."/>
        </authorList>
    </citation>
    <scope>NUCLEOTIDE SEQUENCE [LARGE SCALE GENOMIC DNA]</scope>
    <source>
        <strain evidence="4">DSM 44963</strain>
    </source>
</reference>
<sequence length="954" mass="101842">MSKPPGTNKLFRSPIPGNEASKHTGALAHEDSSEIGTQPVPAIPTETPSHPSSGDLADRPTMQAPAVQPASGVLYQQNPVSQAGIGGYNPFPAPPGGVAPASQSGMGGYNPIPAPSPVSQSGMGGYNPIPAPSPVSQSGMGGYNPIPAPSPVSQSGMGGYNPIPAPSPVSQSGIGYGPGPAQPPVTPRPQALAGQSGNLNNMQRPPAAANAPHPNVFVKTRRKYSNLSTRAKIVILAMLALLLLPSVFIVLESVNAFALYSQADSAIKHLEAAQNVFSGGGNSHGNLARYFDVKKLRQVQVEIDAAHSDLVRLRDELDQDGNVAMLANIVPAQVGTARSLAHIGVDATEIGQIALQSAIKMAPTLSQAFNNPLNSGSKNTEESTAPLKPYLTSNNVDEIFADINLIIPHVHAMNMQARGLSLNTLPLSSKQSNLVGSLLKLLPTAEVGLNQAMSMKSEISWLLGADSPRTFLVEPMDRAELRATGGFTGQFGELSINGGHMSPLKLKNIAQYEEDITGEGAARPDPVVYGRVQGQTAPDPYNWWPVGNFGMRDANLSADFPTSARLIMDRYNYEFEKKLDGVIIFTPALIAHVLHVTGPIHIAAYNETITEQNLEERLHYYQLDNTGIRREELIEHVNDPQAARKLFTQQVTKTLMDTAQHLPYDKVLSLVNEMFLATKTRDLQIYFTNPKVNALITKYGSIPSLDRSTQHDGLAIVQSNLSASKASQYVNTSIKDSISVDASGGATHQVVMTLNYQKKGDVYGMSTYRDYVRIYAPPSSQLISSYGFEASYGYAHPSRGYCGYGAGYQACAQDVYGDGTLVCTTAPVDTDSTSFLDYGPGLHLPVPAIGQLTNQESDTSGRAMFGGWVVVPPNCSIKVTFSWYVPSSSHTYSLLFQPQASVHPQLDLTVKSAQKACAGSKPSDLHFAGTMDGQDRTFTLQTGQSGGGCALRMS</sequence>
<dbReference type="eggNOG" id="COG0451">
    <property type="taxonomic scope" value="Bacteria"/>
</dbReference>
<dbReference type="InParanoid" id="D6U0C9"/>
<evidence type="ECO:0000256" key="1">
    <source>
        <dbReference type="SAM" id="MobiDB-lite"/>
    </source>
</evidence>
<gene>
    <name evidence="3" type="ORF">Krac_3061</name>
</gene>
<feature type="region of interest" description="Disordered" evidence="1">
    <location>
        <begin position="1"/>
        <end position="62"/>
    </location>
</feature>
<keyword evidence="2" id="KW-0472">Membrane</keyword>
<dbReference type="STRING" id="485913.Krac_3061"/>
<dbReference type="EMBL" id="ADVG01000004">
    <property type="protein sequence ID" value="EFH82269.1"/>
    <property type="molecule type" value="Genomic_DNA"/>
</dbReference>
<keyword evidence="2" id="KW-1133">Transmembrane helix</keyword>
<keyword evidence="2" id="KW-0812">Transmembrane</keyword>